<organism evidence="1 2">
    <name type="scientific">Paractinoplanes deccanensis</name>
    <dbReference type="NCBI Taxonomy" id="113561"/>
    <lineage>
        <taxon>Bacteria</taxon>
        <taxon>Bacillati</taxon>
        <taxon>Actinomycetota</taxon>
        <taxon>Actinomycetes</taxon>
        <taxon>Micromonosporales</taxon>
        <taxon>Micromonosporaceae</taxon>
        <taxon>Paractinoplanes</taxon>
    </lineage>
</organism>
<comment type="caution">
    <text evidence="1">The sequence shown here is derived from an EMBL/GenBank/DDBJ whole genome shotgun (WGS) entry which is preliminary data.</text>
</comment>
<name>A0ABQ3YB83_9ACTN</name>
<gene>
    <name evidence="1" type="ORF">Ade02nite_58730</name>
</gene>
<dbReference type="Proteomes" id="UP000609879">
    <property type="component" value="Unassembled WGS sequence"/>
</dbReference>
<evidence type="ECO:0000313" key="2">
    <source>
        <dbReference type="Proteomes" id="UP000609879"/>
    </source>
</evidence>
<reference evidence="1 2" key="1">
    <citation type="submission" date="2021-01" db="EMBL/GenBank/DDBJ databases">
        <title>Whole genome shotgun sequence of Actinoplanes deccanensis NBRC 13994.</title>
        <authorList>
            <person name="Komaki H."/>
            <person name="Tamura T."/>
        </authorList>
    </citation>
    <scope>NUCLEOTIDE SEQUENCE [LARGE SCALE GENOMIC DNA]</scope>
    <source>
        <strain evidence="1 2">NBRC 13994</strain>
    </source>
</reference>
<proteinExistence type="predicted"/>
<keyword evidence="2" id="KW-1185">Reference proteome</keyword>
<evidence type="ECO:0000313" key="1">
    <source>
        <dbReference type="EMBL" id="GID77232.1"/>
    </source>
</evidence>
<sequence length="86" mass="9400">MPPETTVPRPGRVSTRPVSRNWPMTRVAVAIATPYDAMICLVEGTGAPGGSEPSVICAAIWAAIRRYRGSTALVHHRAKHHVEWWG</sequence>
<dbReference type="EMBL" id="BOMI01000115">
    <property type="protein sequence ID" value="GID77232.1"/>
    <property type="molecule type" value="Genomic_DNA"/>
</dbReference>
<protein>
    <submittedName>
        <fullName evidence="1">Uncharacterized protein</fullName>
    </submittedName>
</protein>
<accession>A0ABQ3YB83</accession>